<keyword evidence="2" id="KW-1185">Reference proteome</keyword>
<proteinExistence type="predicted"/>
<protein>
    <submittedName>
        <fullName evidence="1">YdeI family protein</fullName>
    </submittedName>
</protein>
<accession>A0ABW2TI44</accession>
<evidence type="ECO:0000313" key="1">
    <source>
        <dbReference type="EMBL" id="MFC7613395.1"/>
    </source>
</evidence>
<organism evidence="1 2">
    <name type="scientific">Actinokineospora soli</name>
    <dbReference type="NCBI Taxonomy" id="1048753"/>
    <lineage>
        <taxon>Bacteria</taxon>
        <taxon>Bacillati</taxon>
        <taxon>Actinomycetota</taxon>
        <taxon>Actinomycetes</taxon>
        <taxon>Pseudonocardiales</taxon>
        <taxon>Pseudonocardiaceae</taxon>
        <taxon>Actinokineospora</taxon>
    </lineage>
</organism>
<sequence length="175" mass="19556">MIEPTTLADWRSWLAEHAATEREVWLVLRRGGVSYAEAVEQALCFGWVDGLHRKLDDTASTLRFTPRKPSSAWSASNRERVERMIATGQMTPAGQAMVDLAKETGTWLSGEVVPDDLAALLAENPTAQAHFAAFPPSSRHTILSWIASAKRPETRQRRLRETVELAAQNLRANHR</sequence>
<reference evidence="2" key="1">
    <citation type="journal article" date="2019" name="Int. J. Syst. Evol. Microbiol.">
        <title>The Global Catalogue of Microorganisms (GCM) 10K type strain sequencing project: providing services to taxonomists for standard genome sequencing and annotation.</title>
        <authorList>
            <consortium name="The Broad Institute Genomics Platform"/>
            <consortium name="The Broad Institute Genome Sequencing Center for Infectious Disease"/>
            <person name="Wu L."/>
            <person name="Ma J."/>
        </authorList>
    </citation>
    <scope>NUCLEOTIDE SEQUENCE [LARGE SCALE GENOMIC DNA]</scope>
    <source>
        <strain evidence="2">JCM 17695</strain>
    </source>
</reference>
<dbReference type="Pfam" id="PF13376">
    <property type="entry name" value="OmdA"/>
    <property type="match status" value="1"/>
</dbReference>
<name>A0ABW2TI44_9PSEU</name>
<evidence type="ECO:0000313" key="2">
    <source>
        <dbReference type="Proteomes" id="UP001596512"/>
    </source>
</evidence>
<dbReference type="Proteomes" id="UP001596512">
    <property type="component" value="Unassembled WGS sequence"/>
</dbReference>
<comment type="caution">
    <text evidence="1">The sequence shown here is derived from an EMBL/GenBank/DDBJ whole genome shotgun (WGS) entry which is preliminary data.</text>
</comment>
<gene>
    <name evidence="1" type="ORF">ACFQV2_07055</name>
</gene>
<dbReference type="EMBL" id="JBHTEY010000004">
    <property type="protein sequence ID" value="MFC7613395.1"/>
    <property type="molecule type" value="Genomic_DNA"/>
</dbReference>